<dbReference type="AlphaFoldDB" id="X8IWX7"/>
<evidence type="ECO:0000313" key="3">
    <source>
        <dbReference type="Proteomes" id="UP000030108"/>
    </source>
</evidence>
<dbReference type="EMBL" id="JATN01000322">
    <property type="protein sequence ID" value="EUC54270.1"/>
    <property type="molecule type" value="Genomic_DNA"/>
</dbReference>
<feature type="compositionally biased region" description="Basic and acidic residues" evidence="1">
    <location>
        <begin position="216"/>
        <end position="227"/>
    </location>
</feature>
<evidence type="ECO:0000256" key="1">
    <source>
        <dbReference type="SAM" id="MobiDB-lite"/>
    </source>
</evidence>
<accession>X8IWX7</accession>
<organism evidence="2 3">
    <name type="scientific">Rhizoctonia solani AG-3 Rhs1AP</name>
    <dbReference type="NCBI Taxonomy" id="1086054"/>
    <lineage>
        <taxon>Eukaryota</taxon>
        <taxon>Fungi</taxon>
        <taxon>Dikarya</taxon>
        <taxon>Basidiomycota</taxon>
        <taxon>Agaricomycotina</taxon>
        <taxon>Agaricomycetes</taxon>
        <taxon>Cantharellales</taxon>
        <taxon>Ceratobasidiaceae</taxon>
        <taxon>Rhizoctonia</taxon>
    </lineage>
</organism>
<reference evidence="3" key="1">
    <citation type="journal article" date="2014" name="Genome Announc.">
        <title>Draft genome sequence of the plant-pathogenic soil fungus Rhizoctonia solani anastomosis group 3 strain Rhs1AP.</title>
        <authorList>
            <person name="Cubeta M.A."/>
            <person name="Thomas E."/>
            <person name="Dean R.A."/>
            <person name="Jabaji S."/>
            <person name="Neate S.M."/>
            <person name="Tavantzis S."/>
            <person name="Toda T."/>
            <person name="Vilgalys R."/>
            <person name="Bharathan N."/>
            <person name="Fedorova-Abrams N."/>
            <person name="Pakala S.B."/>
            <person name="Pakala S.M."/>
            <person name="Zafar N."/>
            <person name="Joardar V."/>
            <person name="Losada L."/>
            <person name="Nierman W.C."/>
        </authorList>
    </citation>
    <scope>NUCLEOTIDE SEQUENCE [LARGE SCALE GENOMIC DNA]</scope>
    <source>
        <strain evidence="3">AG-3</strain>
    </source>
</reference>
<evidence type="ECO:0000313" key="2">
    <source>
        <dbReference type="EMBL" id="EUC54270.1"/>
    </source>
</evidence>
<proteinExistence type="predicted"/>
<comment type="caution">
    <text evidence="2">The sequence shown here is derived from an EMBL/GenBank/DDBJ whole genome shotgun (WGS) entry which is preliminary data.</text>
</comment>
<protein>
    <submittedName>
        <fullName evidence="2">Uncharacterized protein</fullName>
    </submittedName>
</protein>
<dbReference type="Proteomes" id="UP000030108">
    <property type="component" value="Unassembled WGS sequence"/>
</dbReference>
<gene>
    <name evidence="2" type="ORF">RSOL_035330</name>
</gene>
<feature type="region of interest" description="Disordered" evidence="1">
    <location>
        <begin position="275"/>
        <end position="298"/>
    </location>
</feature>
<feature type="compositionally biased region" description="Basic and acidic residues" evidence="1">
    <location>
        <begin position="275"/>
        <end position="285"/>
    </location>
</feature>
<feature type="region of interest" description="Disordered" evidence="1">
    <location>
        <begin position="216"/>
        <end position="237"/>
    </location>
</feature>
<feature type="non-terminal residue" evidence="2">
    <location>
        <position position="901"/>
    </location>
</feature>
<sequence>MVEPVLKPIDTDLPETVNVTLDQWNDLFDRLAAMDATLRERDLFALTGHFRDPDGPPAGPVLRANYDSSSCHIVEGMSMEQECDIDSTIALMFAHIPIRDEAKLDYFMLPDVRYTLNSSYHVPGIEVDDGRERREIPIHKIPNARFAQVGDKLIRIHFPGLCQDEQLARQKNTNYVPEARMRELYNLGMLPALRDVLPPQLLRVMPASFDAEKFRAQQGSDNDRDRPPTYQQSPKPIPGQYVQRVCERLRDIIRMEPVLDWADRFVFVLEGRGLKSDPRSRHPPPEEVIENPDPVDPQDARGQAIDYVLREFHVPQLKQEPGRLYCDIGTTIWGYGPPDERGVSKAISLFPNVKFHAQMFNHLTGKPINECERWVQSSNGPYSKDEDALLGDLGGGRLDVKTPSELGVEEAQIYGTSKYLIYNLALSKKAKRTSPFKCQKNWRKELAEHFTPLAESFRQAPDTHSVAVRFESRLPYSSYGRVHHLIPIPFLCRWLLWLYDHVYWGNKSRRVLAITNSLDRFFTSPQRLSIRSSQVREYGSFVIILIWMVNALVNRPDDGGHWDEVHDSASVHAMVDGQVVPVRDLTMFYLHSLRLDGLPRISSQRTISTKTISYLFSTNKSISLTQLVAKLQGEHDILNNASAPPEVERITEDVWRTEDDDELLPSTGGFVIAPRRGNRQQVVAIDLQEDAPNMFENVFPQEEPMRYPSEELDPEERDVGPTLDQRLSNLLYKYPPQIIAKASNRRSKREAWCSLDASDASHETFRDASLPSRIFSSWVDCGYTHERWNTTVRAYFPTTAQHKETREKVLSGNAQGLHCLEAWLEWRTLLNEHDVATRKKIIKEAREWANREWRWLPWYTSNHLWRSGQVGKKHPSKTPKGDGLGGPWIIFNPKFRKSSQR</sequence>
<dbReference type="OrthoDB" id="3261690at2759"/>
<name>X8IWX7_9AGAM</name>